<keyword evidence="2" id="KW-0472">Membrane</keyword>
<feature type="transmembrane region" description="Helical" evidence="2">
    <location>
        <begin position="293"/>
        <end position="317"/>
    </location>
</feature>
<protein>
    <recommendedName>
        <fullName evidence="6">Cell wall anchor protein</fullName>
    </recommendedName>
</protein>
<organism evidence="4 5">
    <name type="scientific">Anaerotruncus colihominis</name>
    <dbReference type="NCBI Taxonomy" id="169435"/>
    <lineage>
        <taxon>Bacteria</taxon>
        <taxon>Bacillati</taxon>
        <taxon>Bacillota</taxon>
        <taxon>Clostridia</taxon>
        <taxon>Eubacteriales</taxon>
        <taxon>Oscillospiraceae</taxon>
        <taxon>Anaerotruncus</taxon>
    </lineage>
</organism>
<reference evidence="4 5" key="1">
    <citation type="submission" date="2018-08" db="EMBL/GenBank/DDBJ databases">
        <title>A genome reference for cultivated species of the human gut microbiota.</title>
        <authorList>
            <person name="Zou Y."/>
            <person name="Xue W."/>
            <person name="Luo G."/>
        </authorList>
    </citation>
    <scope>NUCLEOTIDE SEQUENCE [LARGE SCALE GENOMIC DNA]</scope>
    <source>
        <strain evidence="4 5">TF05-12AC</strain>
    </source>
</reference>
<feature type="signal peptide" evidence="3">
    <location>
        <begin position="1"/>
        <end position="23"/>
    </location>
</feature>
<evidence type="ECO:0000256" key="2">
    <source>
        <dbReference type="SAM" id="Phobius"/>
    </source>
</evidence>
<evidence type="ECO:0000313" key="5">
    <source>
        <dbReference type="Proteomes" id="UP000260828"/>
    </source>
</evidence>
<keyword evidence="2" id="KW-0812">Transmembrane</keyword>
<gene>
    <name evidence="4" type="ORF">DXC40_09065</name>
</gene>
<dbReference type="AlphaFoldDB" id="A0A3E3IKL1"/>
<name>A0A3E3IKL1_9FIRM</name>
<evidence type="ECO:0000256" key="3">
    <source>
        <dbReference type="SAM" id="SignalP"/>
    </source>
</evidence>
<evidence type="ECO:0000313" key="4">
    <source>
        <dbReference type="EMBL" id="RGE67638.1"/>
    </source>
</evidence>
<evidence type="ECO:0000256" key="1">
    <source>
        <dbReference type="SAM" id="MobiDB-lite"/>
    </source>
</evidence>
<keyword evidence="2" id="KW-1133">Transmembrane helix</keyword>
<dbReference type="RefSeq" id="WP_117546514.1">
    <property type="nucleotide sequence ID" value="NZ_QVME01000004.1"/>
</dbReference>
<dbReference type="Proteomes" id="UP000260828">
    <property type="component" value="Unassembled WGS sequence"/>
</dbReference>
<feature type="compositionally biased region" description="Basic and acidic residues" evidence="1">
    <location>
        <begin position="323"/>
        <end position="334"/>
    </location>
</feature>
<feature type="chain" id="PRO_5017757394" description="Cell wall anchor protein" evidence="3">
    <location>
        <begin position="24"/>
        <end position="361"/>
    </location>
</feature>
<dbReference type="EMBL" id="QVME01000004">
    <property type="protein sequence ID" value="RGE67638.1"/>
    <property type="molecule type" value="Genomic_DNA"/>
</dbReference>
<keyword evidence="3" id="KW-0732">Signal</keyword>
<evidence type="ECO:0008006" key="6">
    <source>
        <dbReference type="Google" id="ProtNLM"/>
    </source>
</evidence>
<comment type="caution">
    <text evidence="4">The sequence shown here is derived from an EMBL/GenBank/DDBJ whole genome shotgun (WGS) entry which is preliminary data.</text>
</comment>
<accession>A0A3E3IKL1</accession>
<proteinExistence type="predicted"/>
<sequence>MKRQIGALLACTLMLSMGTTAFAQESQTVVGTGENGETSITITDITPREEKKDETETRFQTGGCYPIQVQTLQDGDTQLLVKTFLVPQDTDPQTLLEEGLIRRGISYQVSDILCRELPGETERKEVSKTVTTSAETDESEELLSLLSPTLEYSEDGFTGTLTLDQNSIRSKADGTQSYAYTLKDTREYTGLDRNDPYYIPKTAEKNGVTLSLADVQWTPMASAADNSEVPSLFRATAVYTGTAWGSKADGYLVSADYTGEATRTTQGSKMVSIVYEEVPSAGLFSVSGSPINWRGVLVLLLGIGATAGAVYGMIWLIQRGKESMKEREKARRQNDPYSGRPPMDLPDLLDEMDRGLEDDER</sequence>
<feature type="region of interest" description="Disordered" evidence="1">
    <location>
        <begin position="323"/>
        <end position="361"/>
    </location>
</feature>